<reference evidence="2 3" key="1">
    <citation type="journal article" date="2016" name="Nat. Commun.">
        <title>Thousands of microbial genomes shed light on interconnected biogeochemical processes in an aquifer system.</title>
        <authorList>
            <person name="Anantharaman K."/>
            <person name="Brown C.T."/>
            <person name="Hug L.A."/>
            <person name="Sharon I."/>
            <person name="Castelle C.J."/>
            <person name="Probst A.J."/>
            <person name="Thomas B.C."/>
            <person name="Singh A."/>
            <person name="Wilkins M.J."/>
            <person name="Karaoz U."/>
            <person name="Brodie E.L."/>
            <person name="Williams K.H."/>
            <person name="Hubbard S.S."/>
            <person name="Banfield J.F."/>
        </authorList>
    </citation>
    <scope>NUCLEOTIDE SEQUENCE [LARGE SCALE GENOMIC DNA]</scope>
</reference>
<dbReference type="EMBL" id="MEZY01000013">
    <property type="protein sequence ID" value="OGD65355.1"/>
    <property type="molecule type" value="Genomic_DNA"/>
</dbReference>
<evidence type="ECO:0000313" key="2">
    <source>
        <dbReference type="EMBL" id="OGD65355.1"/>
    </source>
</evidence>
<dbReference type="InterPro" id="IPR002831">
    <property type="entry name" value="Tscrpt_reg_TrmB_N"/>
</dbReference>
<dbReference type="Proteomes" id="UP000178583">
    <property type="component" value="Unassembled WGS sequence"/>
</dbReference>
<dbReference type="PANTHER" id="PTHR34293">
    <property type="entry name" value="HTH-TYPE TRANSCRIPTIONAL REGULATOR TRMBL2"/>
    <property type="match status" value="1"/>
</dbReference>
<name>A0A1F5EDB2_9BACT</name>
<sequence length="254" mass="29863">MNNDSKIKLALQSLNVNEFDQKVYASILNRGTTNVSSLARHFLVERPTIYSSLDRLQHFGLMPKRQDYSRKISVEPPNMILALIEKQKNILQQVGAELERKMPEIMLEFSTKNHDSSFRMFEGREQFLAVFEEAIQEAKEEILFFGDVENFVSYEGVRTEKAWIKKRLSKKLSIRLLVKRPRDTEIDRIERDDLGELRQTKYLLINFNCTSSFLIYGYKTLLWNTLADRAIVIGDPIITEMFKQIFEKLWKNNN</sequence>
<evidence type="ECO:0000313" key="3">
    <source>
        <dbReference type="Proteomes" id="UP000178583"/>
    </source>
</evidence>
<dbReference type="STRING" id="1797472.A2215_00220"/>
<organism evidence="2 3">
    <name type="scientific">Candidatus Berkelbacteria bacterium RIFOXYA2_FULL_43_10</name>
    <dbReference type="NCBI Taxonomy" id="1797472"/>
    <lineage>
        <taxon>Bacteria</taxon>
        <taxon>Candidatus Berkelbacteria</taxon>
    </lineage>
</organism>
<dbReference type="InterPro" id="IPR036388">
    <property type="entry name" value="WH-like_DNA-bd_sf"/>
</dbReference>
<dbReference type="InterPro" id="IPR051797">
    <property type="entry name" value="TrmB-like"/>
</dbReference>
<dbReference type="PANTHER" id="PTHR34293:SF1">
    <property type="entry name" value="HTH-TYPE TRANSCRIPTIONAL REGULATOR TRMBL2"/>
    <property type="match status" value="1"/>
</dbReference>
<protein>
    <recommendedName>
        <fullName evidence="1">Transcription regulator TrmB N-terminal domain-containing protein</fullName>
    </recommendedName>
</protein>
<feature type="domain" description="Transcription regulator TrmB N-terminal" evidence="1">
    <location>
        <begin position="11"/>
        <end position="67"/>
    </location>
</feature>
<accession>A0A1F5EDB2</accession>
<dbReference type="Gene3D" id="1.10.10.10">
    <property type="entry name" value="Winged helix-like DNA-binding domain superfamily/Winged helix DNA-binding domain"/>
    <property type="match status" value="1"/>
</dbReference>
<proteinExistence type="predicted"/>
<dbReference type="AlphaFoldDB" id="A0A1F5EDB2"/>
<dbReference type="Pfam" id="PF01978">
    <property type="entry name" value="TrmB"/>
    <property type="match status" value="1"/>
</dbReference>
<comment type="caution">
    <text evidence="2">The sequence shown here is derived from an EMBL/GenBank/DDBJ whole genome shotgun (WGS) entry which is preliminary data.</text>
</comment>
<gene>
    <name evidence="2" type="ORF">A2215_00220</name>
</gene>
<dbReference type="InterPro" id="IPR036390">
    <property type="entry name" value="WH_DNA-bd_sf"/>
</dbReference>
<dbReference type="SUPFAM" id="SSF46785">
    <property type="entry name" value="Winged helix' DNA-binding domain"/>
    <property type="match status" value="1"/>
</dbReference>
<evidence type="ECO:0000259" key="1">
    <source>
        <dbReference type="Pfam" id="PF01978"/>
    </source>
</evidence>